<organism evidence="2 3">
    <name type="scientific">Candidatus Nealsonbacteria bacterium CG23_combo_of_CG06-09_8_20_14_all_38_19</name>
    <dbReference type="NCBI Taxonomy" id="1974721"/>
    <lineage>
        <taxon>Bacteria</taxon>
        <taxon>Candidatus Nealsoniibacteriota</taxon>
    </lineage>
</organism>
<evidence type="ECO:0000256" key="1">
    <source>
        <dbReference type="SAM" id="MobiDB-lite"/>
    </source>
</evidence>
<sequence length="64" mass="7447">MLNFWKNDNLKSLFDNLFKGFKADRLKGGEVIDKAREKRSNFRIGSDIRDPLPFNSSGSRDVRE</sequence>
<gene>
    <name evidence="2" type="ORF">COX36_03460</name>
</gene>
<feature type="region of interest" description="Disordered" evidence="1">
    <location>
        <begin position="44"/>
        <end position="64"/>
    </location>
</feature>
<reference evidence="2 3" key="1">
    <citation type="submission" date="2017-09" db="EMBL/GenBank/DDBJ databases">
        <title>Depth-based differentiation of microbial function through sediment-hosted aquifers and enrichment of novel symbionts in the deep terrestrial subsurface.</title>
        <authorList>
            <person name="Probst A.J."/>
            <person name="Ladd B."/>
            <person name="Jarett J.K."/>
            <person name="Geller-Mcgrath D.E."/>
            <person name="Sieber C.M."/>
            <person name="Emerson J.B."/>
            <person name="Anantharaman K."/>
            <person name="Thomas B.C."/>
            <person name="Malmstrom R."/>
            <person name="Stieglmeier M."/>
            <person name="Klingl A."/>
            <person name="Woyke T."/>
            <person name="Ryan C.M."/>
            <person name="Banfield J.F."/>
        </authorList>
    </citation>
    <scope>NUCLEOTIDE SEQUENCE [LARGE SCALE GENOMIC DNA]</scope>
    <source>
        <strain evidence="2">CG23_combo_of_CG06-09_8_20_14_all_38_19</strain>
    </source>
</reference>
<dbReference type="Proteomes" id="UP000230273">
    <property type="component" value="Unassembled WGS sequence"/>
</dbReference>
<evidence type="ECO:0000313" key="2">
    <source>
        <dbReference type="EMBL" id="PIP23403.1"/>
    </source>
</evidence>
<accession>A0A2G9YXG1</accession>
<proteinExistence type="predicted"/>
<protein>
    <submittedName>
        <fullName evidence="2">Uncharacterized protein</fullName>
    </submittedName>
</protein>
<evidence type="ECO:0000313" key="3">
    <source>
        <dbReference type="Proteomes" id="UP000230273"/>
    </source>
</evidence>
<comment type="caution">
    <text evidence="2">The sequence shown here is derived from an EMBL/GenBank/DDBJ whole genome shotgun (WGS) entry which is preliminary data.</text>
</comment>
<name>A0A2G9YXG1_9BACT</name>
<dbReference type="AlphaFoldDB" id="A0A2G9YXG1"/>
<dbReference type="EMBL" id="PCRP01000057">
    <property type="protein sequence ID" value="PIP23403.1"/>
    <property type="molecule type" value="Genomic_DNA"/>
</dbReference>
<feature type="compositionally biased region" description="Polar residues" evidence="1">
    <location>
        <begin position="54"/>
        <end position="64"/>
    </location>
</feature>